<feature type="region of interest" description="Disordered" evidence="1">
    <location>
        <begin position="1"/>
        <end position="39"/>
    </location>
</feature>
<proteinExistence type="predicted"/>
<evidence type="ECO:0000313" key="3">
    <source>
        <dbReference type="Proteomes" id="UP001374584"/>
    </source>
</evidence>
<accession>A0AAN9MMG2</accession>
<dbReference type="Proteomes" id="UP001374584">
    <property type="component" value="Unassembled WGS sequence"/>
</dbReference>
<dbReference type="AlphaFoldDB" id="A0AAN9MMG2"/>
<evidence type="ECO:0000256" key="1">
    <source>
        <dbReference type="SAM" id="MobiDB-lite"/>
    </source>
</evidence>
<organism evidence="2 3">
    <name type="scientific">Phaseolus coccineus</name>
    <name type="common">Scarlet runner bean</name>
    <name type="synonym">Phaseolus multiflorus</name>
    <dbReference type="NCBI Taxonomy" id="3886"/>
    <lineage>
        <taxon>Eukaryota</taxon>
        <taxon>Viridiplantae</taxon>
        <taxon>Streptophyta</taxon>
        <taxon>Embryophyta</taxon>
        <taxon>Tracheophyta</taxon>
        <taxon>Spermatophyta</taxon>
        <taxon>Magnoliopsida</taxon>
        <taxon>eudicotyledons</taxon>
        <taxon>Gunneridae</taxon>
        <taxon>Pentapetalae</taxon>
        <taxon>rosids</taxon>
        <taxon>fabids</taxon>
        <taxon>Fabales</taxon>
        <taxon>Fabaceae</taxon>
        <taxon>Papilionoideae</taxon>
        <taxon>50 kb inversion clade</taxon>
        <taxon>NPAAA clade</taxon>
        <taxon>indigoferoid/millettioid clade</taxon>
        <taxon>Phaseoleae</taxon>
        <taxon>Phaseolus</taxon>
    </lineage>
</organism>
<evidence type="ECO:0000313" key="2">
    <source>
        <dbReference type="EMBL" id="KAK7356606.1"/>
    </source>
</evidence>
<feature type="compositionally biased region" description="Basic and acidic residues" evidence="1">
    <location>
        <begin position="113"/>
        <end position="128"/>
    </location>
</feature>
<keyword evidence="3" id="KW-1185">Reference proteome</keyword>
<feature type="region of interest" description="Disordered" evidence="1">
    <location>
        <begin position="79"/>
        <end position="128"/>
    </location>
</feature>
<dbReference type="EMBL" id="JAYMYR010000006">
    <property type="protein sequence ID" value="KAK7356606.1"/>
    <property type="molecule type" value="Genomic_DNA"/>
</dbReference>
<comment type="caution">
    <text evidence="2">The sequence shown here is derived from an EMBL/GenBank/DDBJ whole genome shotgun (WGS) entry which is preliminary data.</text>
</comment>
<name>A0AAN9MMG2_PHACN</name>
<feature type="compositionally biased region" description="Polar residues" evidence="1">
    <location>
        <begin position="1"/>
        <end position="18"/>
    </location>
</feature>
<feature type="compositionally biased region" description="Polar residues" evidence="1">
    <location>
        <begin position="79"/>
        <end position="106"/>
    </location>
</feature>
<sequence>MPSSTPQCNISATPSITTHAPAPTIADTPSPLVPPPRNGTMTLVSFPSIPEVVLTPSPTPTIAAFPTFASFPTLTSSSALVSSPTFTSSPTLASSPVVGSSLSNGHVATPPTPHDDLVREVDPTLHDN</sequence>
<reference evidence="2 3" key="1">
    <citation type="submission" date="2024-01" db="EMBL/GenBank/DDBJ databases">
        <title>The genomes of 5 underutilized Papilionoideae crops provide insights into root nodulation and disease resistanc.</title>
        <authorList>
            <person name="Jiang F."/>
        </authorList>
    </citation>
    <scope>NUCLEOTIDE SEQUENCE [LARGE SCALE GENOMIC DNA]</scope>
    <source>
        <strain evidence="2">JINMINGXINNONG_FW02</strain>
        <tissue evidence="2">Leaves</tissue>
    </source>
</reference>
<gene>
    <name evidence="2" type="ORF">VNO80_15881</name>
</gene>
<protein>
    <submittedName>
        <fullName evidence="2">Uncharacterized protein</fullName>
    </submittedName>
</protein>